<evidence type="ECO:0000313" key="2">
    <source>
        <dbReference type="Proteomes" id="UP001054252"/>
    </source>
</evidence>
<comment type="caution">
    <text evidence="1">The sequence shown here is derived from an EMBL/GenBank/DDBJ whole genome shotgun (WGS) entry which is preliminary data.</text>
</comment>
<accession>A0AAV5JXK3</accession>
<reference evidence="1 2" key="1">
    <citation type="journal article" date="2021" name="Commun. Biol.">
        <title>The genome of Shorea leprosula (Dipterocarpaceae) highlights the ecological relevance of drought in aseasonal tropical rainforests.</title>
        <authorList>
            <person name="Ng K.K.S."/>
            <person name="Kobayashi M.J."/>
            <person name="Fawcett J.A."/>
            <person name="Hatakeyama M."/>
            <person name="Paape T."/>
            <person name="Ng C.H."/>
            <person name="Ang C.C."/>
            <person name="Tnah L.H."/>
            <person name="Lee C.T."/>
            <person name="Nishiyama T."/>
            <person name="Sese J."/>
            <person name="O'Brien M.J."/>
            <person name="Copetti D."/>
            <person name="Mohd Noor M.I."/>
            <person name="Ong R.C."/>
            <person name="Putra M."/>
            <person name="Sireger I.Z."/>
            <person name="Indrioko S."/>
            <person name="Kosugi Y."/>
            <person name="Izuno A."/>
            <person name="Isagi Y."/>
            <person name="Lee S.L."/>
            <person name="Shimizu K.K."/>
        </authorList>
    </citation>
    <scope>NUCLEOTIDE SEQUENCE [LARGE SCALE GENOMIC DNA]</scope>
    <source>
        <strain evidence="1">214</strain>
    </source>
</reference>
<dbReference type="AlphaFoldDB" id="A0AAV5JXK3"/>
<proteinExistence type="predicted"/>
<evidence type="ECO:0000313" key="1">
    <source>
        <dbReference type="EMBL" id="GKV17263.1"/>
    </source>
</evidence>
<name>A0AAV5JXK3_9ROSI</name>
<dbReference type="Proteomes" id="UP001054252">
    <property type="component" value="Unassembled WGS sequence"/>
</dbReference>
<dbReference type="EMBL" id="BPVZ01000047">
    <property type="protein sequence ID" value="GKV17263.1"/>
    <property type="molecule type" value="Genomic_DNA"/>
</dbReference>
<protein>
    <submittedName>
        <fullName evidence="1">Uncharacterized protein</fullName>
    </submittedName>
</protein>
<keyword evidence="2" id="KW-1185">Reference proteome</keyword>
<gene>
    <name evidence="1" type="ORF">SLEP1_g27794</name>
</gene>
<organism evidence="1 2">
    <name type="scientific">Rubroshorea leprosula</name>
    <dbReference type="NCBI Taxonomy" id="152421"/>
    <lineage>
        <taxon>Eukaryota</taxon>
        <taxon>Viridiplantae</taxon>
        <taxon>Streptophyta</taxon>
        <taxon>Embryophyta</taxon>
        <taxon>Tracheophyta</taxon>
        <taxon>Spermatophyta</taxon>
        <taxon>Magnoliopsida</taxon>
        <taxon>eudicotyledons</taxon>
        <taxon>Gunneridae</taxon>
        <taxon>Pentapetalae</taxon>
        <taxon>rosids</taxon>
        <taxon>malvids</taxon>
        <taxon>Malvales</taxon>
        <taxon>Dipterocarpaceae</taxon>
        <taxon>Rubroshorea</taxon>
    </lineage>
</organism>
<sequence>MCGAVVQPLERSVLRRAMVHLDACTIDVAARIKNERSFSLAVLD</sequence>